<dbReference type="eggNOG" id="COG0664">
    <property type="taxonomic scope" value="Bacteria"/>
</dbReference>
<keyword evidence="2" id="KW-0238">DNA-binding</keyword>
<dbReference type="SUPFAM" id="SSF51206">
    <property type="entry name" value="cAMP-binding domain-like"/>
    <property type="match status" value="1"/>
</dbReference>
<dbReference type="HOGENOM" id="CLU_075053_3_2_5"/>
<dbReference type="SUPFAM" id="SSF46785">
    <property type="entry name" value="Winged helix' DNA-binding domain"/>
    <property type="match status" value="1"/>
</dbReference>
<evidence type="ECO:0000259" key="4">
    <source>
        <dbReference type="PROSITE" id="PS50042"/>
    </source>
</evidence>
<evidence type="ECO:0000256" key="2">
    <source>
        <dbReference type="ARBA" id="ARBA00023125"/>
    </source>
</evidence>
<feature type="domain" description="HTH crp-type" evidence="5">
    <location>
        <begin position="166"/>
        <end position="241"/>
    </location>
</feature>
<dbReference type="CDD" id="cd00038">
    <property type="entry name" value="CAP_ED"/>
    <property type="match status" value="1"/>
</dbReference>
<dbReference type="KEGG" id="mrd:Mrad2831_6158"/>
<dbReference type="OrthoDB" id="7827473at2"/>
<dbReference type="RefSeq" id="WP_012329868.1">
    <property type="nucleotide sequence ID" value="NC_010510.1"/>
</dbReference>
<dbReference type="PANTHER" id="PTHR24567">
    <property type="entry name" value="CRP FAMILY TRANSCRIPTIONAL REGULATORY PROTEIN"/>
    <property type="match status" value="1"/>
</dbReference>
<evidence type="ECO:0000256" key="1">
    <source>
        <dbReference type="ARBA" id="ARBA00023015"/>
    </source>
</evidence>
<dbReference type="PROSITE" id="PS50042">
    <property type="entry name" value="CNMP_BINDING_3"/>
    <property type="match status" value="1"/>
</dbReference>
<dbReference type="Gene3D" id="2.60.120.10">
    <property type="entry name" value="Jelly Rolls"/>
    <property type="match status" value="1"/>
</dbReference>
<proteinExistence type="predicted"/>
<dbReference type="Proteomes" id="UP000006589">
    <property type="component" value="Plasmid pMRAD01"/>
</dbReference>
<dbReference type="InterPro" id="IPR000595">
    <property type="entry name" value="cNMP-bd_dom"/>
</dbReference>
<evidence type="ECO:0000313" key="7">
    <source>
        <dbReference type="Proteomes" id="UP000006589"/>
    </source>
</evidence>
<dbReference type="InterPro" id="IPR036388">
    <property type="entry name" value="WH-like_DNA-bd_sf"/>
</dbReference>
<gene>
    <name evidence="6" type="ordered locus">Mrad2831_6158</name>
</gene>
<dbReference type="AlphaFoldDB" id="B1M9A7"/>
<geneLocation type="plasmid" evidence="6 7">
    <name>pMRAD01</name>
</geneLocation>
<dbReference type="Pfam" id="PF00027">
    <property type="entry name" value="cNMP_binding"/>
    <property type="match status" value="1"/>
</dbReference>
<dbReference type="InterPro" id="IPR012318">
    <property type="entry name" value="HTH_CRP"/>
</dbReference>
<dbReference type="PROSITE" id="PS51063">
    <property type="entry name" value="HTH_CRP_2"/>
    <property type="match status" value="1"/>
</dbReference>
<keyword evidence="6" id="KW-0614">Plasmid</keyword>
<dbReference type="GO" id="GO:0003677">
    <property type="term" value="F:DNA binding"/>
    <property type="evidence" value="ECO:0007669"/>
    <property type="project" value="UniProtKB-KW"/>
</dbReference>
<organism evidence="6 7">
    <name type="scientific">Methylobacterium radiotolerans (strain ATCC 27329 / DSM 1819 / JCM 2831 / NBRC 15690 / NCIMB 10815 / 0-1)</name>
    <dbReference type="NCBI Taxonomy" id="426355"/>
    <lineage>
        <taxon>Bacteria</taxon>
        <taxon>Pseudomonadati</taxon>
        <taxon>Pseudomonadota</taxon>
        <taxon>Alphaproteobacteria</taxon>
        <taxon>Hyphomicrobiales</taxon>
        <taxon>Methylobacteriaceae</taxon>
        <taxon>Methylobacterium</taxon>
    </lineage>
</organism>
<dbReference type="GO" id="GO:0003700">
    <property type="term" value="F:DNA-binding transcription factor activity"/>
    <property type="evidence" value="ECO:0007669"/>
    <property type="project" value="TreeGrafter"/>
</dbReference>
<name>B1M9A7_METRJ</name>
<evidence type="ECO:0000259" key="5">
    <source>
        <dbReference type="PROSITE" id="PS51063"/>
    </source>
</evidence>
<evidence type="ECO:0000313" key="6">
    <source>
        <dbReference type="EMBL" id="ACB28082.1"/>
    </source>
</evidence>
<dbReference type="GeneID" id="6142297"/>
<sequence>MSDQTPADEPGAAFGGVRLAEKAYSTGAPSGLLERLSPADRERVSRHGGLRSFERGATLLAQGAPHDGIMIIETGLVRSFYTAPTGREITLAYWSPGNFIGGPEIFGGGTHIWSAVAAKRSTVTVLPGRGLRALAREVPDLALAIIDALVFKAKCYASLAQMLGTRSLTERLGQLLTHLAATYGLPPEADGSVTVAAAFTHAEIANLIGGTRQWVTISLNRLQTEGVLTQRKGLLVIRKPDRLTTFGLDAG</sequence>
<dbReference type="InterPro" id="IPR050397">
    <property type="entry name" value="Env_Response_Regulators"/>
</dbReference>
<protein>
    <submittedName>
        <fullName evidence="6">Cyclic nucleotide-binding protein</fullName>
    </submittedName>
</protein>
<dbReference type="GO" id="GO:0005829">
    <property type="term" value="C:cytosol"/>
    <property type="evidence" value="ECO:0007669"/>
    <property type="project" value="TreeGrafter"/>
</dbReference>
<dbReference type="PANTHER" id="PTHR24567:SF68">
    <property type="entry name" value="DNA-BINDING TRANSCRIPTIONAL DUAL REGULATOR CRP"/>
    <property type="match status" value="1"/>
</dbReference>
<accession>B1M9A7</accession>
<keyword evidence="1" id="KW-0805">Transcription regulation</keyword>
<dbReference type="Pfam" id="PF13545">
    <property type="entry name" value="HTH_Crp_2"/>
    <property type="match status" value="1"/>
</dbReference>
<reference evidence="6 7" key="1">
    <citation type="submission" date="2008-03" db="EMBL/GenBank/DDBJ databases">
        <title>Complete sequence of plasmid1 of Methylobacterium radiotolerans JCM 2831.</title>
        <authorList>
            <consortium name="US DOE Joint Genome Institute"/>
            <person name="Copeland A."/>
            <person name="Lucas S."/>
            <person name="Lapidus A."/>
            <person name="Glavina del Rio T."/>
            <person name="Dalin E."/>
            <person name="Tice H."/>
            <person name="Bruce D."/>
            <person name="Goodwin L."/>
            <person name="Pitluck S."/>
            <person name="Kiss H."/>
            <person name="Brettin T."/>
            <person name="Detter J.C."/>
            <person name="Han C."/>
            <person name="Kuske C.R."/>
            <person name="Schmutz J."/>
            <person name="Larimer F."/>
            <person name="Land M."/>
            <person name="Hauser L."/>
            <person name="Kyrpides N."/>
            <person name="Mikhailova N."/>
            <person name="Marx C.J."/>
            <person name="Richardson P."/>
        </authorList>
    </citation>
    <scope>NUCLEOTIDE SEQUENCE [LARGE SCALE GENOMIC DNA]</scope>
    <source>
        <strain evidence="7">ATCC 27329 / DSM 1819 / JCM 2831 / NBRC 15690 / NCIMB 10815 / 0-1</strain>
        <plasmid evidence="7">Plasmid pMRAD01</plasmid>
    </source>
</reference>
<evidence type="ECO:0000256" key="3">
    <source>
        <dbReference type="ARBA" id="ARBA00023163"/>
    </source>
</evidence>
<dbReference type="InterPro" id="IPR014710">
    <property type="entry name" value="RmlC-like_jellyroll"/>
</dbReference>
<dbReference type="InterPro" id="IPR018490">
    <property type="entry name" value="cNMP-bd_dom_sf"/>
</dbReference>
<keyword evidence="3" id="KW-0804">Transcription</keyword>
<dbReference type="Gene3D" id="1.10.10.10">
    <property type="entry name" value="Winged helix-like DNA-binding domain superfamily/Winged helix DNA-binding domain"/>
    <property type="match status" value="1"/>
</dbReference>
<dbReference type="InterPro" id="IPR036390">
    <property type="entry name" value="WH_DNA-bd_sf"/>
</dbReference>
<feature type="domain" description="Cyclic nucleotide-binding" evidence="4">
    <location>
        <begin position="32"/>
        <end position="101"/>
    </location>
</feature>
<dbReference type="PATRIC" id="fig|426355.14.peg.6232"/>
<dbReference type="SMART" id="SM00100">
    <property type="entry name" value="cNMP"/>
    <property type="match status" value="1"/>
</dbReference>
<dbReference type="EMBL" id="CP001002">
    <property type="protein sequence ID" value="ACB28082.1"/>
    <property type="molecule type" value="Genomic_DNA"/>
</dbReference>